<dbReference type="GeneID" id="14407750"/>
<dbReference type="HOGENOM" id="CLU_1399751_0_0_2"/>
<dbReference type="EMBL" id="CP003362">
    <property type="protein sequence ID" value="AGB48877.1"/>
    <property type="molecule type" value="Genomic_DNA"/>
</dbReference>
<protein>
    <submittedName>
        <fullName evidence="1">Uncharacterized protein</fullName>
    </submittedName>
</protein>
<sequence precursor="true">MKKVYTLAACIVVLFLMAASASAASDSKTSGSGASGSATWQFTNDDVQSMDTYIDVYENIDGSTEIYLSCYYNDVNGVYHSFWGSMTTTDDVFTVNKKLASASLSEVSIDGQYYDDETGYYSGTATIAADWAGVGDITQVKYTVKDGTFYSVKGTTRDATATGSIVFEGTDIIGEESTDNANIEQYTSTTMIKK</sequence>
<proteinExistence type="predicted"/>
<reference evidence="2" key="1">
    <citation type="submission" date="2012-02" db="EMBL/GenBank/DDBJ databases">
        <title>Complete sequence of chromosome of Methanomethylovorans hollandica DSM 15978.</title>
        <authorList>
            <person name="Lucas S."/>
            <person name="Copeland A."/>
            <person name="Lapidus A."/>
            <person name="Glavina del Rio T."/>
            <person name="Dalin E."/>
            <person name="Tice H."/>
            <person name="Bruce D."/>
            <person name="Goodwin L."/>
            <person name="Pitluck S."/>
            <person name="Peters L."/>
            <person name="Mikhailova N."/>
            <person name="Held B."/>
            <person name="Kyrpides N."/>
            <person name="Mavromatis K."/>
            <person name="Ivanova N."/>
            <person name="Brettin T."/>
            <person name="Detter J.C."/>
            <person name="Han C."/>
            <person name="Larimer F."/>
            <person name="Land M."/>
            <person name="Hauser L."/>
            <person name="Markowitz V."/>
            <person name="Cheng J.-F."/>
            <person name="Hugenholtz P."/>
            <person name="Woyke T."/>
            <person name="Wu D."/>
            <person name="Spring S."/>
            <person name="Schroeder M."/>
            <person name="Brambilla E."/>
            <person name="Klenk H.-P."/>
            <person name="Eisen J.A."/>
        </authorList>
    </citation>
    <scope>NUCLEOTIDE SEQUENCE [LARGE SCALE GENOMIC DNA]</scope>
    <source>
        <strain evidence="2">DSM 15978 / NBRC 107637 / DMS1</strain>
    </source>
</reference>
<evidence type="ECO:0000313" key="2">
    <source>
        <dbReference type="Proteomes" id="UP000010866"/>
    </source>
</evidence>
<dbReference type="AlphaFoldDB" id="L0KTY9"/>
<accession>L0KTY9</accession>
<gene>
    <name evidence="1" type="ordered locus">Metho_0618</name>
</gene>
<evidence type="ECO:0000313" key="1">
    <source>
        <dbReference type="EMBL" id="AGB48877.1"/>
    </source>
</evidence>
<dbReference type="KEGG" id="mhz:Metho_0618"/>
<organism evidence="1 2">
    <name type="scientific">Methanomethylovorans hollandica (strain DSM 15978 / NBRC 107637 / DMS1)</name>
    <dbReference type="NCBI Taxonomy" id="867904"/>
    <lineage>
        <taxon>Archaea</taxon>
        <taxon>Methanobacteriati</taxon>
        <taxon>Methanobacteriota</taxon>
        <taxon>Stenosarchaea group</taxon>
        <taxon>Methanomicrobia</taxon>
        <taxon>Methanosarcinales</taxon>
        <taxon>Methanosarcinaceae</taxon>
        <taxon>Methanomethylovorans</taxon>
    </lineage>
</organism>
<dbReference type="Proteomes" id="UP000010866">
    <property type="component" value="Chromosome"/>
</dbReference>
<name>L0KTY9_METHD</name>
<dbReference type="RefSeq" id="WP_015324045.1">
    <property type="nucleotide sequence ID" value="NC_019977.1"/>
</dbReference>
<dbReference type="OrthoDB" id="148144at2157"/>
<keyword evidence="2" id="KW-1185">Reference proteome</keyword>